<name>A0A7R6PYY7_9BACT</name>
<dbReference type="RefSeq" id="WP_201327765.1">
    <property type="nucleotide sequence ID" value="NZ_AP017470.1"/>
</dbReference>
<reference evidence="2 3" key="1">
    <citation type="journal article" date="2012" name="Extremophiles">
        <title>Thermotomaculum hydrothermale gen. nov., sp. nov., a novel heterotrophic thermophile within the phylum Acidobacteria from a deep-sea hydrothermal vent chimney in the Southern Okinawa Trough.</title>
        <authorList>
            <person name="Izumi H."/>
            <person name="Nunoura T."/>
            <person name="Miyazaki M."/>
            <person name="Mino S."/>
            <person name="Toki T."/>
            <person name="Takai K."/>
            <person name="Sako Y."/>
            <person name="Sawabe T."/>
            <person name="Nakagawa S."/>
        </authorList>
    </citation>
    <scope>NUCLEOTIDE SEQUENCE [LARGE SCALE GENOMIC DNA]</scope>
    <source>
        <strain evidence="2 3">AC55</strain>
    </source>
</reference>
<evidence type="ECO:0000313" key="2">
    <source>
        <dbReference type="EMBL" id="BBB33455.1"/>
    </source>
</evidence>
<dbReference type="Proteomes" id="UP000595564">
    <property type="component" value="Chromosome"/>
</dbReference>
<dbReference type="InterPro" id="IPR022385">
    <property type="entry name" value="Rhs_assc_core"/>
</dbReference>
<keyword evidence="3" id="KW-1185">Reference proteome</keyword>
<dbReference type="KEGG" id="thyd:TTHT_2013"/>
<evidence type="ECO:0000256" key="1">
    <source>
        <dbReference type="SAM" id="MobiDB-lite"/>
    </source>
</evidence>
<dbReference type="PANTHER" id="PTHR32305">
    <property type="match status" value="1"/>
</dbReference>
<dbReference type="AlphaFoldDB" id="A0A7R6PYY7"/>
<proteinExistence type="predicted"/>
<dbReference type="NCBIfam" id="TIGR03696">
    <property type="entry name" value="Rhs_assc_core"/>
    <property type="match status" value="1"/>
</dbReference>
<accession>A0A7R6PYY7</accession>
<dbReference type="Gene3D" id="2.180.10.10">
    <property type="entry name" value="RHS repeat-associated core"/>
    <property type="match status" value="1"/>
</dbReference>
<dbReference type="EMBL" id="AP017470">
    <property type="protein sequence ID" value="BBB33455.1"/>
    <property type="molecule type" value="Genomic_DNA"/>
</dbReference>
<evidence type="ECO:0008006" key="4">
    <source>
        <dbReference type="Google" id="ProtNLM"/>
    </source>
</evidence>
<evidence type="ECO:0000313" key="3">
    <source>
        <dbReference type="Proteomes" id="UP000595564"/>
    </source>
</evidence>
<sequence length="645" mass="71556">MKVTPETNFKLHPQNLYKATYLPSSSTHTTLSITLPKLNYLIKTQDDTNILKYQNLKLLLIPENADISKDDDPQTISPSKIQDCLESQNPNQNPICYLSTTSFTPELFDPQELECHLITFNQNIPTGTYKAVILQPEDNTYKLFEMLPDRADLLPKITITSHYTTPQTTITPSTINTATMKLDTLQKGKITITINSDHFTGKTFSLADGKNKLRRWIEIMKGNEIILPKTEITTTYDENNQKITEVKEDYENNKITITIPEYYLFGYTEKPQQMPQNLTQNTSYTIQVYTTHYASTDTTHKQINLINMPFNLTFYHQDHLSTTRYITNDSGEILHTTDTLAYGEELTAPYENNKDEVLNTITYTGHEKDYETDLTYMLARYYSSETGRFLSPDPGYDYDQLDPMSWNLYAYVRGNPVKKIDPTGKNEWNYAMHFFYSSCKNEKEMIKAHEAIHKGLGKGLKYTAMTATIVAAPEAIPEITAGTSFATSATTVIISEATSAASAALDAASEGKSGVEVAKAAVEGAALGAVTSVIDTSNPLKAAAFGAAVEGGKTFKNTKDINQAAESAIEGGFTYGVAGLYTLPAAGLALPAGEKAAEATAQNGTNIMLGIFGAINYDIAKKEKESASSEVERKKEQEEKNEQKP</sequence>
<gene>
    <name evidence="2" type="ORF">TTHT_2013</name>
</gene>
<organism evidence="2 3">
    <name type="scientific">Thermotomaculum hydrothermale</name>
    <dbReference type="NCBI Taxonomy" id="981385"/>
    <lineage>
        <taxon>Bacteria</taxon>
        <taxon>Pseudomonadati</taxon>
        <taxon>Acidobacteriota</taxon>
        <taxon>Holophagae</taxon>
        <taxon>Thermotomaculales</taxon>
        <taxon>Thermotomaculaceae</taxon>
        <taxon>Thermotomaculum</taxon>
    </lineage>
</organism>
<feature type="region of interest" description="Disordered" evidence="1">
    <location>
        <begin position="624"/>
        <end position="645"/>
    </location>
</feature>
<dbReference type="PANTHER" id="PTHR32305:SF15">
    <property type="entry name" value="PROTEIN RHSA-RELATED"/>
    <property type="match status" value="1"/>
</dbReference>
<protein>
    <recommendedName>
        <fullName evidence="4">RHS repeat-associated core domain-containing protein</fullName>
    </recommendedName>
</protein>
<dbReference type="InterPro" id="IPR050708">
    <property type="entry name" value="T6SS_VgrG/RHS"/>
</dbReference>